<dbReference type="AlphaFoldDB" id="U3GZ69"/>
<evidence type="ECO:0000313" key="2">
    <source>
        <dbReference type="Proteomes" id="UP000016943"/>
    </source>
</evidence>
<dbReference type="HOGENOM" id="CLU_3250093_0_0_11"/>
<dbReference type="KEGG" id="caz:CARG_04420"/>
<reference evidence="1 2" key="1">
    <citation type="journal article" date="2013" name="Genome Announc.">
        <title>Whole-Genome Sequence of the Clinical Strain Corynebacterium argentoratense DSM 44202, Isolated from a Human Throat Specimen.</title>
        <authorList>
            <person name="Bomholt C."/>
            <person name="Glaub A."/>
            <person name="Gravermann K."/>
            <person name="Albersmeier A."/>
            <person name="Brinkrolf K."/>
            <person name="Ruckert C."/>
            <person name="Tauch A."/>
        </authorList>
    </citation>
    <scope>NUCLEOTIDE SEQUENCE [LARGE SCALE GENOMIC DNA]</scope>
    <source>
        <strain evidence="1">DSM 44202</strain>
    </source>
</reference>
<evidence type="ECO:0000313" key="1">
    <source>
        <dbReference type="EMBL" id="AGU15027.1"/>
    </source>
</evidence>
<organism evidence="1 2">
    <name type="scientific">Corynebacterium argentoratense DSM 44202</name>
    <dbReference type="NCBI Taxonomy" id="1348662"/>
    <lineage>
        <taxon>Bacteria</taxon>
        <taxon>Bacillati</taxon>
        <taxon>Actinomycetota</taxon>
        <taxon>Actinomycetes</taxon>
        <taxon>Mycobacteriales</taxon>
        <taxon>Corynebacteriaceae</taxon>
        <taxon>Corynebacterium</taxon>
    </lineage>
</organism>
<dbReference type="PATRIC" id="fig|1348662.3.peg.870"/>
<proteinExistence type="predicted"/>
<protein>
    <submittedName>
        <fullName evidence="1">Uncharacterized protein</fullName>
    </submittedName>
</protein>
<dbReference type="EMBL" id="CP006365">
    <property type="protein sequence ID" value="AGU15027.1"/>
    <property type="molecule type" value="Genomic_DNA"/>
</dbReference>
<sequence>MRHGIFPSHCVVVVVLWCLLFVCTSSLRLDALFVGVFVWLAV</sequence>
<name>U3GZ69_9CORY</name>
<accession>U3GZ69</accession>
<keyword evidence="2" id="KW-1185">Reference proteome</keyword>
<dbReference type="Proteomes" id="UP000016943">
    <property type="component" value="Chromosome"/>
</dbReference>
<gene>
    <name evidence="1" type="ORF">CARG_04420</name>
</gene>